<comment type="caution">
    <text evidence="1">The sequence shown here is derived from an EMBL/GenBank/DDBJ whole genome shotgun (WGS) entry which is preliminary data.</text>
</comment>
<evidence type="ECO:0000313" key="2">
    <source>
        <dbReference type="Proteomes" id="UP000470213"/>
    </source>
</evidence>
<accession>A0A7X5LPI4</accession>
<dbReference type="AlphaFoldDB" id="A0A7X5LPI4"/>
<dbReference type="EMBL" id="JAAAWN010000044">
    <property type="protein sequence ID" value="NDV93161.1"/>
    <property type="molecule type" value="Genomic_DNA"/>
</dbReference>
<proteinExistence type="predicted"/>
<name>A0A7X5LPI4_9ALTE</name>
<gene>
    <name evidence="1" type="ORF">GTH32_18485</name>
</gene>
<keyword evidence="2" id="KW-1185">Reference proteome</keyword>
<reference evidence="1 2" key="1">
    <citation type="submission" date="2020-01" db="EMBL/GenBank/DDBJ databases">
        <authorList>
            <person name="Chen J."/>
            <person name="Zhu S."/>
            <person name="Yang J."/>
        </authorList>
    </citation>
    <scope>NUCLEOTIDE SEQUENCE [LARGE SCALE GENOMIC DNA]</scope>
    <source>
        <strain evidence="1 2">345S023</strain>
    </source>
</reference>
<dbReference type="Proteomes" id="UP000470213">
    <property type="component" value="Unassembled WGS sequence"/>
</dbReference>
<organism evidence="1 2">
    <name type="scientific">Alteromonas profundi</name>
    <dbReference type="NCBI Taxonomy" id="2696062"/>
    <lineage>
        <taxon>Bacteria</taxon>
        <taxon>Pseudomonadati</taxon>
        <taxon>Pseudomonadota</taxon>
        <taxon>Gammaproteobacteria</taxon>
        <taxon>Alteromonadales</taxon>
        <taxon>Alteromonadaceae</taxon>
        <taxon>Alteromonas/Salinimonas group</taxon>
        <taxon>Alteromonas</taxon>
    </lineage>
</organism>
<protein>
    <submittedName>
        <fullName evidence="1">Uncharacterized protein</fullName>
    </submittedName>
</protein>
<evidence type="ECO:0000313" key="1">
    <source>
        <dbReference type="EMBL" id="NDV93161.1"/>
    </source>
</evidence>
<sequence length="413" mass="47950">MSNSNTSNTLTNKTTRTINKYIHQINRCKLITRNNSSISIGKSHSNALHDFYLSQDYKQRLTILNSLVTDPSFIRHQVDMFYRYIDGDRLFELDHDNYAASFNISKTRATKIAKELESKVMLDGWAVNEVNSYRDSNGAFKHYRYNFEISRKKHQVFTLSFVNIPQFKNSIYQHCRISFCPNLVRLNHVYRVMKWLFEAFDDEARKAIDESILLCHDIGSQWHGIPSFMLNIDAESSSFQTYPKTTLTDNIPTESIYYLRKKNLGEDSDVLYSPVCKFISNLRKKKVNEKNQSELLNSIVVATRYESKWRYTAGDEPLKYNALSDAPFAMHAVDFISPEIFTQLPEPLALKLAIHKYPKILSALTVGDNRILLQALIRNTLRVSLPKISKRHKTLLASLLNQFKKAENQTHKR</sequence>